<evidence type="ECO:0000313" key="3">
    <source>
        <dbReference type="EMBL" id="CAG7835526.1"/>
    </source>
</evidence>
<gene>
    <name evidence="3" type="ORF">AFUS01_LOCUS44888</name>
</gene>
<name>A0A8J2LQC2_9HEXA</name>
<dbReference type="GO" id="GO:0006584">
    <property type="term" value="P:catecholamine metabolic process"/>
    <property type="evidence" value="ECO:0007669"/>
    <property type="project" value="TreeGrafter"/>
</dbReference>
<dbReference type="Proteomes" id="UP000708208">
    <property type="component" value="Unassembled WGS sequence"/>
</dbReference>
<dbReference type="GO" id="GO:0005737">
    <property type="term" value="C:cytoplasm"/>
    <property type="evidence" value="ECO:0007669"/>
    <property type="project" value="TreeGrafter"/>
</dbReference>
<evidence type="ECO:0000313" key="4">
    <source>
        <dbReference type="Proteomes" id="UP000708208"/>
    </source>
</evidence>
<sequence>MPAHTWVTEANDVVDAFNIDPLYLKHESQGKAPDYRGRNDDDCAKLLKSINERGKIHIVPSKINGKYILRMAVCSRYTISEDMLYAYDEVSAATKELFG</sequence>
<dbReference type="InterPro" id="IPR010977">
    <property type="entry name" value="Aromatic_deC"/>
</dbReference>
<keyword evidence="2" id="KW-0210">Decarboxylase</keyword>
<comment type="subunit">
    <text evidence="1">Homodimer.</text>
</comment>
<dbReference type="PANTHER" id="PTHR11999">
    <property type="entry name" value="GROUP II PYRIDOXAL-5-PHOSPHATE DECARBOXYLASE"/>
    <property type="match status" value="1"/>
</dbReference>
<dbReference type="EMBL" id="CAJVCH010570654">
    <property type="protein sequence ID" value="CAG7835526.1"/>
    <property type="molecule type" value="Genomic_DNA"/>
</dbReference>
<evidence type="ECO:0000256" key="2">
    <source>
        <dbReference type="ARBA" id="ARBA00022793"/>
    </source>
</evidence>
<dbReference type="PANTHER" id="PTHR11999:SF167">
    <property type="entry name" value="AROMATIC-L-AMINO-ACID DECARBOXYLASE"/>
    <property type="match status" value="1"/>
</dbReference>
<accession>A0A8J2LQC2</accession>
<dbReference type="OrthoDB" id="639767at2759"/>
<comment type="caution">
    <text evidence="3">The sequence shown here is derived from an EMBL/GenBank/DDBJ whole genome shotgun (WGS) entry which is preliminary data.</text>
</comment>
<proteinExistence type="predicted"/>
<reference evidence="3" key="1">
    <citation type="submission" date="2021-06" db="EMBL/GenBank/DDBJ databases">
        <authorList>
            <person name="Hodson N. C."/>
            <person name="Mongue J. A."/>
            <person name="Jaron S. K."/>
        </authorList>
    </citation>
    <scope>NUCLEOTIDE SEQUENCE</scope>
</reference>
<dbReference type="GO" id="GO:0042427">
    <property type="term" value="P:serotonin biosynthetic process"/>
    <property type="evidence" value="ECO:0007669"/>
    <property type="project" value="TreeGrafter"/>
</dbReference>
<dbReference type="GO" id="GO:0004058">
    <property type="term" value="F:aromatic-L-amino-acid decarboxylase activity"/>
    <property type="evidence" value="ECO:0007669"/>
    <property type="project" value="TreeGrafter"/>
</dbReference>
<protein>
    <recommendedName>
        <fullName evidence="5">Dopa decarboxylase</fullName>
    </recommendedName>
</protein>
<organism evidence="3 4">
    <name type="scientific">Allacma fusca</name>
    <dbReference type="NCBI Taxonomy" id="39272"/>
    <lineage>
        <taxon>Eukaryota</taxon>
        <taxon>Metazoa</taxon>
        <taxon>Ecdysozoa</taxon>
        <taxon>Arthropoda</taxon>
        <taxon>Hexapoda</taxon>
        <taxon>Collembola</taxon>
        <taxon>Symphypleona</taxon>
        <taxon>Sminthuridae</taxon>
        <taxon>Allacma</taxon>
    </lineage>
</organism>
<evidence type="ECO:0000256" key="1">
    <source>
        <dbReference type="ARBA" id="ARBA00011738"/>
    </source>
</evidence>
<keyword evidence="2" id="KW-0456">Lyase</keyword>
<dbReference type="AlphaFoldDB" id="A0A8J2LQC2"/>
<evidence type="ECO:0008006" key="5">
    <source>
        <dbReference type="Google" id="ProtNLM"/>
    </source>
</evidence>
<keyword evidence="4" id="KW-1185">Reference proteome</keyword>